<keyword evidence="4" id="KW-0862">Zinc</keyword>
<organism evidence="11 12">
    <name type="scientific">Nicotiana attenuata</name>
    <name type="common">Coyote tobacco</name>
    <dbReference type="NCBI Taxonomy" id="49451"/>
    <lineage>
        <taxon>Eukaryota</taxon>
        <taxon>Viridiplantae</taxon>
        <taxon>Streptophyta</taxon>
        <taxon>Embryophyta</taxon>
        <taxon>Tracheophyta</taxon>
        <taxon>Spermatophyta</taxon>
        <taxon>Magnoliopsida</taxon>
        <taxon>eudicotyledons</taxon>
        <taxon>Gunneridae</taxon>
        <taxon>Pentapetalae</taxon>
        <taxon>asterids</taxon>
        <taxon>lamiids</taxon>
        <taxon>Solanales</taxon>
        <taxon>Solanaceae</taxon>
        <taxon>Nicotianoideae</taxon>
        <taxon>Nicotianeae</taxon>
        <taxon>Nicotiana</taxon>
    </lineage>
</organism>
<accession>A0A1J6KS43</accession>
<comment type="caution">
    <text evidence="11">The sequence shown here is derived from an EMBL/GenBank/DDBJ whole genome shotgun (WGS) entry which is preliminary data.</text>
</comment>
<evidence type="ECO:0000256" key="6">
    <source>
        <dbReference type="ARBA" id="ARBA00023125"/>
    </source>
</evidence>
<dbReference type="InterPro" id="IPR055185">
    <property type="entry name" value="C2CH-4th_BIRD-IDD"/>
</dbReference>
<feature type="compositionally biased region" description="Low complexity" evidence="9">
    <location>
        <begin position="43"/>
        <end position="55"/>
    </location>
</feature>
<dbReference type="OrthoDB" id="6354171at2759"/>
<evidence type="ECO:0000256" key="2">
    <source>
        <dbReference type="ARBA" id="ARBA00022737"/>
    </source>
</evidence>
<protein>
    <submittedName>
        <fullName evidence="11">Protein indeterminate-domain 11</fullName>
    </submittedName>
</protein>
<dbReference type="SUPFAM" id="SSF57667">
    <property type="entry name" value="beta-beta-alpha zinc fingers"/>
    <property type="match status" value="1"/>
</dbReference>
<dbReference type="PANTHER" id="PTHR10593">
    <property type="entry name" value="SERINE/THREONINE-PROTEIN KINASE RIO"/>
    <property type="match status" value="1"/>
</dbReference>
<keyword evidence="12" id="KW-1185">Reference proteome</keyword>
<sequence>MMNIQQKQQNFHVEENMSNLTSASGEASLSSSNNMNDTTTGGIFIPQNQNPPQQQIKKKRNQAGNPDPEAEVIALSPKTLLATNRFFCEICNKGFKRDQNLQLHRRGHNLPWKLKQRTNKEVIKKVYVCPEPSCVHHDSSRALGDLTGIKKHFSRKHGEKKWKCEKCSKRYAVQSDCKAHSKTCGTREYRCECGTLFSRRDSFITHRAFCDTLAAESARSAITGVNPIISFSSQAAGSTSTSHMNQLQFQTPQYFNNSHEFPAAAAFSMKKEQSNYDFNHLRHNTEIPQWLVSCQPFVGAGPGPPSSVPADFSSSVFQATRFDHEYTQSHQDLTSTDFHENPNPNFGGRVTSLAPPYHSTGEAAVSPHISATALLQKAAELGATMSNKANAVSASSPAHSTGPAAILMRQLPHQTHVSVTTDSAAAAGSKQTDQFELNLSSREFELTNSTGLINTLGNSYGNKVAAATVPSFSFTNATGFEGSTFEDAFGGFGSLNSKKDNDFNGATFSETTSGINEDIMTKDFLGLRPLSHSDIFNIAGLVNTTSSENEDQFQNHNKTWQS</sequence>
<keyword evidence="6" id="KW-0238">DNA-binding</keyword>
<dbReference type="FunFam" id="3.30.160.60:FF:000554">
    <property type="entry name" value="protein indeterminate-domain 12-like"/>
    <property type="match status" value="1"/>
</dbReference>
<dbReference type="Gene3D" id="3.30.160.60">
    <property type="entry name" value="Classic Zinc Finger"/>
    <property type="match status" value="2"/>
</dbReference>
<evidence type="ECO:0000256" key="7">
    <source>
        <dbReference type="ARBA" id="ARBA00023163"/>
    </source>
</evidence>
<feature type="compositionally biased region" description="Low complexity" evidence="9">
    <location>
        <begin position="22"/>
        <end position="32"/>
    </location>
</feature>
<evidence type="ECO:0000256" key="3">
    <source>
        <dbReference type="ARBA" id="ARBA00022771"/>
    </source>
</evidence>
<keyword evidence="7" id="KW-0804">Transcription</keyword>
<evidence type="ECO:0000256" key="9">
    <source>
        <dbReference type="SAM" id="MobiDB-lite"/>
    </source>
</evidence>
<dbReference type="PROSITE" id="PS00028">
    <property type="entry name" value="ZINC_FINGER_C2H2_1"/>
    <property type="match status" value="1"/>
</dbReference>
<reference evidence="11" key="1">
    <citation type="submission" date="2016-11" db="EMBL/GenBank/DDBJ databases">
        <title>The genome of Nicotiana attenuata.</title>
        <authorList>
            <person name="Xu S."/>
            <person name="Brockmoeller T."/>
            <person name="Gaquerel E."/>
            <person name="Navarro A."/>
            <person name="Kuhl H."/>
            <person name="Gase K."/>
            <person name="Ling Z."/>
            <person name="Zhou W."/>
            <person name="Kreitzer C."/>
            <person name="Stanke M."/>
            <person name="Tang H."/>
            <person name="Lyons E."/>
            <person name="Pandey P."/>
            <person name="Pandey S.P."/>
            <person name="Timmermann B."/>
            <person name="Baldwin I.T."/>
        </authorList>
    </citation>
    <scope>NUCLEOTIDE SEQUENCE [LARGE SCALE GENOMIC DNA]</scope>
    <source>
        <strain evidence="11">UT</strain>
    </source>
</reference>
<dbReference type="KEGG" id="nau:109218232"/>
<feature type="domain" description="C2H2-type" evidence="10">
    <location>
        <begin position="86"/>
        <end position="108"/>
    </location>
</feature>
<dbReference type="Pfam" id="PF22996">
    <property type="entry name" value="C2H2-2nd_BIRD-IDD"/>
    <property type="match status" value="1"/>
</dbReference>
<evidence type="ECO:0000313" key="12">
    <source>
        <dbReference type="Proteomes" id="UP000187609"/>
    </source>
</evidence>
<dbReference type="Pfam" id="PF12171">
    <property type="entry name" value="zf-C2H2_jaz"/>
    <property type="match status" value="1"/>
</dbReference>
<dbReference type="PANTHER" id="PTHR10593:SF130">
    <property type="entry name" value="PROTEIN INDETERMINATE-DOMAIN 7-LIKE ISOFORM X1"/>
    <property type="match status" value="1"/>
</dbReference>
<dbReference type="GO" id="GO:0003677">
    <property type="term" value="F:DNA binding"/>
    <property type="evidence" value="ECO:0007669"/>
    <property type="project" value="UniProtKB-KW"/>
</dbReference>
<dbReference type="InterPro" id="IPR031140">
    <property type="entry name" value="IDD1-16"/>
</dbReference>
<evidence type="ECO:0000256" key="1">
    <source>
        <dbReference type="ARBA" id="ARBA00022723"/>
    </source>
</evidence>
<evidence type="ECO:0000256" key="4">
    <source>
        <dbReference type="ARBA" id="ARBA00022833"/>
    </source>
</evidence>
<dbReference type="InterPro" id="IPR036236">
    <property type="entry name" value="Znf_C2H2_sf"/>
</dbReference>
<evidence type="ECO:0000259" key="10">
    <source>
        <dbReference type="PROSITE" id="PS50157"/>
    </source>
</evidence>
<dbReference type="PROSITE" id="PS50157">
    <property type="entry name" value="ZINC_FINGER_C2H2_2"/>
    <property type="match status" value="1"/>
</dbReference>
<dbReference type="InterPro" id="IPR022755">
    <property type="entry name" value="Znf_C2H2_jaz"/>
</dbReference>
<name>A0A1J6KS43_NICAT</name>
<keyword evidence="5" id="KW-0805">Transcription regulation</keyword>
<dbReference type="InterPro" id="IPR055186">
    <property type="entry name" value="C2H2-2nd_BIRD-IDD"/>
</dbReference>
<dbReference type="GO" id="GO:0008270">
    <property type="term" value="F:zinc ion binding"/>
    <property type="evidence" value="ECO:0007669"/>
    <property type="project" value="UniProtKB-KW"/>
</dbReference>
<dbReference type="Pfam" id="PF22995">
    <property type="entry name" value="C2CH-3rd_BIRD-IDD"/>
    <property type="match status" value="1"/>
</dbReference>
<feature type="region of interest" description="Disordered" evidence="9">
    <location>
        <begin position="20"/>
        <end position="68"/>
    </location>
</feature>
<dbReference type="SMART" id="SM00355">
    <property type="entry name" value="ZnF_C2H2"/>
    <property type="match status" value="3"/>
</dbReference>
<gene>
    <name evidence="11" type="primary">IDD11_0</name>
    <name evidence="11" type="ORF">A4A49_34121</name>
</gene>
<dbReference type="GO" id="GO:0005634">
    <property type="term" value="C:nucleus"/>
    <property type="evidence" value="ECO:0007669"/>
    <property type="project" value="TreeGrafter"/>
</dbReference>
<dbReference type="InterPro" id="IPR055187">
    <property type="entry name" value="C2CH-3rd_BIRD-IDD"/>
</dbReference>
<dbReference type="AlphaFoldDB" id="A0A1J6KS43"/>
<dbReference type="STRING" id="49451.A0A1J6KS43"/>
<dbReference type="OMA" id="HNTHVSV"/>
<dbReference type="Pfam" id="PF22992">
    <property type="entry name" value="C2CH-4th_BIRD-IDD"/>
    <property type="match status" value="1"/>
</dbReference>
<dbReference type="Gramene" id="OIT21937">
    <property type="protein sequence ID" value="OIT21937"/>
    <property type="gene ID" value="A4A49_34121"/>
</dbReference>
<evidence type="ECO:0000256" key="8">
    <source>
        <dbReference type="PROSITE-ProRule" id="PRU00042"/>
    </source>
</evidence>
<evidence type="ECO:0000256" key="5">
    <source>
        <dbReference type="ARBA" id="ARBA00023015"/>
    </source>
</evidence>
<dbReference type="GO" id="GO:0003700">
    <property type="term" value="F:DNA-binding transcription factor activity"/>
    <property type="evidence" value="ECO:0007669"/>
    <property type="project" value="TreeGrafter"/>
</dbReference>
<dbReference type="FunFam" id="3.30.160.60:FF:000131">
    <property type="entry name" value="protein indeterminate-domain 5, chloroplastic-like"/>
    <property type="match status" value="1"/>
</dbReference>
<dbReference type="Proteomes" id="UP000187609">
    <property type="component" value="Unassembled WGS sequence"/>
</dbReference>
<keyword evidence="3 8" id="KW-0863">Zinc-finger</keyword>
<keyword evidence="2" id="KW-0677">Repeat</keyword>
<evidence type="ECO:0000313" key="11">
    <source>
        <dbReference type="EMBL" id="OIT21937.1"/>
    </source>
</evidence>
<dbReference type="EMBL" id="MJEQ01003993">
    <property type="protein sequence ID" value="OIT21937.1"/>
    <property type="molecule type" value="Genomic_DNA"/>
</dbReference>
<dbReference type="GeneID" id="109218232"/>
<keyword evidence="1" id="KW-0479">Metal-binding</keyword>
<proteinExistence type="predicted"/>
<dbReference type="InterPro" id="IPR013087">
    <property type="entry name" value="Znf_C2H2_type"/>
</dbReference>
<dbReference type="SMR" id="A0A1J6KS43"/>